<reference evidence="3 4" key="1">
    <citation type="submission" date="2020-06" db="EMBL/GenBank/DDBJ databases">
        <title>The yeast mating-type switching endonuclease HO is a domesticated member of an unorthodox homing genetic element family.</title>
        <authorList>
            <person name="Coughlan A.Y."/>
            <person name="Lombardi L."/>
            <person name="Braun-Galleani S."/>
            <person name="Martos A.R."/>
            <person name="Galeote V."/>
            <person name="Bigey F."/>
            <person name="Dequin S."/>
            <person name="Byrne K.P."/>
            <person name="Wolfe K.H."/>
        </authorList>
    </citation>
    <scope>NUCLEOTIDE SEQUENCE [LARGE SCALE GENOMIC DNA]</scope>
    <source>
        <strain evidence="3 4">CBS764</strain>
    </source>
</reference>
<feature type="domain" description="LCCL" evidence="2">
    <location>
        <begin position="161"/>
        <end position="262"/>
    </location>
</feature>
<dbReference type="GeneID" id="59325473"/>
<keyword evidence="4" id="KW-1185">Reference proteome</keyword>
<evidence type="ECO:0000313" key="3">
    <source>
        <dbReference type="EMBL" id="QLL32337.1"/>
    </source>
</evidence>
<feature type="transmembrane region" description="Helical" evidence="1">
    <location>
        <begin position="101"/>
        <end position="123"/>
    </location>
</feature>
<dbReference type="PANTHER" id="PTHR31331:SF1">
    <property type="entry name" value="CYSTEINE RICH SECRETORY PROTEIN LCCL DOMAIN CONTAINING 2"/>
    <property type="match status" value="1"/>
</dbReference>
<evidence type="ECO:0000256" key="1">
    <source>
        <dbReference type="SAM" id="Phobius"/>
    </source>
</evidence>
<evidence type="ECO:0000313" key="4">
    <source>
        <dbReference type="Proteomes" id="UP000515788"/>
    </source>
</evidence>
<keyword evidence="1" id="KW-0812">Transmembrane</keyword>
<dbReference type="PANTHER" id="PTHR31331">
    <property type="entry name" value="LCCL DOMAIN PROTEIN (AFU_ORTHOLOGUE AFUA_5G08630)"/>
    <property type="match status" value="1"/>
</dbReference>
<dbReference type="Pfam" id="PF03815">
    <property type="entry name" value="LCCL"/>
    <property type="match status" value="1"/>
</dbReference>
<dbReference type="Gene3D" id="2.170.130.20">
    <property type="entry name" value="LCCL-like domain"/>
    <property type="match status" value="1"/>
</dbReference>
<feature type="transmembrane region" description="Helical" evidence="1">
    <location>
        <begin position="348"/>
        <end position="370"/>
    </location>
</feature>
<gene>
    <name evidence="3" type="ORF">HG536_0C05060</name>
</gene>
<sequence length="660" mass="73874">MEGNEQNPQGKNHALLFDQDSFQLDDLNQEDRTVLQDFRSDEQWSQLKRGNRIMNLIRKIWEGPVEPADEKPNFTSHSLQYLDGLPAKMQAGRFSQKSTRLTVLLVYCSLWFGLIFCLLYTSLIKAPFFYPNDGSDRIPIVSLRCNSYWNWEGKNNACGKDASACEPLSDEEYLIRCPALCDRGGWTYSAISVGDQRIKYRGYEIGGGPVPLDLDSEYLSYPYRADSFACSSAFHAGVISPIFGGCARLSMEGSQSSFPGSLGRYAHLSVTFDSFFPGSFSFKKLRDGVSSGCIDLRMIIITLNILLGLPVFYFCNSLVGYWITTIVGYWTISLALDPPRLIDPHDAATIYELISVAVQRLLPLCFILYVEWKCAVKRCLEDGSPVAKVLLWYPTFWLGVMNKITFDRLPVDRLTTRDLKEQAGAITAVSFIAATVLTCAIIQAYSLWKSGRFRKYFKIYISIIFGVVLLGCIPGLNLRIHHYILGMILLPGCATRGRSAYLFQGVLIGLILSGVARWDFASIVETDFALLRGEAGSFLEPPQFVFDAQNPHHISWKLNSNATASIDAENINGYSLLINDFEVYVGADTSVDLDMLIQEDELLSSILQESLNQSNGTIKLYLRLARASIEHPDTVRGDYTNAGILEWPEGVWHEPLPGAS</sequence>
<dbReference type="SUPFAM" id="SSF69848">
    <property type="entry name" value="LCCL domain"/>
    <property type="match status" value="1"/>
</dbReference>
<protein>
    <recommendedName>
        <fullName evidence="2">LCCL domain-containing protein</fullName>
    </recommendedName>
</protein>
<accession>A0A7G3ZFQ1</accession>
<dbReference type="OrthoDB" id="441660at2759"/>
<dbReference type="InterPro" id="IPR004043">
    <property type="entry name" value="LCCL"/>
</dbReference>
<proteinExistence type="predicted"/>
<name>A0A7G3ZFQ1_9SACH</name>
<dbReference type="InterPro" id="IPR036609">
    <property type="entry name" value="LCCL_sf"/>
</dbReference>
<keyword evidence="1" id="KW-1133">Transmembrane helix</keyword>
<feature type="transmembrane region" description="Helical" evidence="1">
    <location>
        <begin position="457"/>
        <end position="478"/>
    </location>
</feature>
<feature type="transmembrane region" description="Helical" evidence="1">
    <location>
        <begin position="499"/>
        <end position="518"/>
    </location>
</feature>
<feature type="transmembrane region" description="Helical" evidence="1">
    <location>
        <begin position="423"/>
        <end position="445"/>
    </location>
</feature>
<dbReference type="EMBL" id="CP059248">
    <property type="protein sequence ID" value="QLL32337.1"/>
    <property type="molecule type" value="Genomic_DNA"/>
</dbReference>
<dbReference type="KEGG" id="tgb:HG536_0C05060"/>
<keyword evidence="1" id="KW-0472">Membrane</keyword>
<dbReference type="InterPro" id="IPR051957">
    <property type="entry name" value="CRISP-LCCL_domain"/>
</dbReference>
<evidence type="ECO:0000259" key="2">
    <source>
        <dbReference type="Pfam" id="PF03815"/>
    </source>
</evidence>
<dbReference type="Proteomes" id="UP000515788">
    <property type="component" value="Chromosome 3"/>
</dbReference>
<dbReference type="RefSeq" id="XP_037139012.1">
    <property type="nucleotide sequence ID" value="XM_037283116.1"/>
</dbReference>
<dbReference type="AlphaFoldDB" id="A0A7G3ZFQ1"/>
<organism evidence="3 4">
    <name type="scientific">Torulaspora globosa</name>
    <dbReference type="NCBI Taxonomy" id="48254"/>
    <lineage>
        <taxon>Eukaryota</taxon>
        <taxon>Fungi</taxon>
        <taxon>Dikarya</taxon>
        <taxon>Ascomycota</taxon>
        <taxon>Saccharomycotina</taxon>
        <taxon>Saccharomycetes</taxon>
        <taxon>Saccharomycetales</taxon>
        <taxon>Saccharomycetaceae</taxon>
        <taxon>Torulaspora</taxon>
    </lineage>
</organism>